<dbReference type="STRING" id="1499686.BN1079_01335"/>
<protein>
    <submittedName>
        <fullName evidence="1">DNA polymerase III subunit chi</fullName>
    </submittedName>
</protein>
<dbReference type="AlphaFoldDB" id="A0A078LSB7"/>
<sequence length="139" mass="15802">MTRIEFYVLPDSSAAGRARAACQLASKGWQHGLAVFIRCQDAAQCAELDALLWRFRAERFIPHDLYEHDPQAPVVIGQEQPPATGQGLLINLAQSLSPHTDDFSRVIEIVNQQPELLNACRENFRLYRQRGYDPKRVEL</sequence>
<dbReference type="Gene3D" id="3.40.50.10110">
    <property type="entry name" value="DNA polymerase III subunit chi"/>
    <property type="match status" value="1"/>
</dbReference>
<dbReference type="PANTHER" id="PTHR38767">
    <property type="entry name" value="DNA POLYMERASE III SUBUNIT CHI"/>
    <property type="match status" value="1"/>
</dbReference>
<dbReference type="GO" id="GO:0003677">
    <property type="term" value="F:DNA binding"/>
    <property type="evidence" value="ECO:0007669"/>
    <property type="project" value="InterPro"/>
</dbReference>
<reference evidence="1 2" key="1">
    <citation type="submission" date="2014-07" db="EMBL/GenBank/DDBJ databases">
        <authorList>
            <person name="Urmite Genomes Urmite Genomes"/>
        </authorList>
    </citation>
    <scope>NUCLEOTIDE SEQUENCE [LARGE SCALE GENOMIC DNA]</scope>
    <source>
        <strain evidence="1 2">20_BN</strain>
    </source>
</reference>
<keyword evidence="2" id="KW-1185">Reference proteome</keyword>
<dbReference type="PANTHER" id="PTHR38767:SF1">
    <property type="entry name" value="DNA POLYMERASE III SUBUNIT CHI"/>
    <property type="match status" value="1"/>
</dbReference>
<dbReference type="InterPro" id="IPR036768">
    <property type="entry name" value="PolIII_chi_sf"/>
</dbReference>
<dbReference type="HOGENOM" id="CLU_131584_2_1_6"/>
<dbReference type="InterPro" id="IPR007459">
    <property type="entry name" value="DNA_pol3_chi"/>
</dbReference>
<dbReference type="Proteomes" id="UP000053902">
    <property type="component" value="Unassembled WGS sequence"/>
</dbReference>
<evidence type="ECO:0000313" key="1">
    <source>
        <dbReference type="EMBL" id="CDZ94024.1"/>
    </source>
</evidence>
<dbReference type="GO" id="GO:0032298">
    <property type="term" value="P:positive regulation of DNA-templated DNA replication initiation"/>
    <property type="evidence" value="ECO:0007669"/>
    <property type="project" value="TreeGrafter"/>
</dbReference>
<dbReference type="SUPFAM" id="SSF102400">
    <property type="entry name" value="DNA polymerase III chi subunit"/>
    <property type="match status" value="1"/>
</dbReference>
<gene>
    <name evidence="1" type="primary">holC</name>
    <name evidence="1" type="ORF">BN1079_01335</name>
</gene>
<dbReference type="GO" id="GO:0003887">
    <property type="term" value="F:DNA-directed DNA polymerase activity"/>
    <property type="evidence" value="ECO:0007669"/>
    <property type="project" value="InterPro"/>
</dbReference>
<dbReference type="EMBL" id="CCSF01000001">
    <property type="protein sequence ID" value="CDZ94024.1"/>
    <property type="molecule type" value="Genomic_DNA"/>
</dbReference>
<name>A0A078LSB7_9PSED</name>
<dbReference type="Pfam" id="PF04364">
    <property type="entry name" value="DNA_pol3_chi"/>
    <property type="match status" value="1"/>
</dbReference>
<evidence type="ECO:0000313" key="2">
    <source>
        <dbReference type="Proteomes" id="UP000053902"/>
    </source>
</evidence>
<proteinExistence type="predicted"/>
<dbReference type="eggNOG" id="COG2927">
    <property type="taxonomic scope" value="Bacteria"/>
</dbReference>
<accession>A0A078LSB7</accession>
<dbReference type="RefSeq" id="WP_037023148.1">
    <property type="nucleotide sequence ID" value="NZ_CCSF01000001.1"/>
</dbReference>
<dbReference type="OrthoDB" id="5297568at2"/>
<organism evidence="1 2">
    <name type="scientific">Pseudomonas saudiphocaensis</name>
    <dbReference type="NCBI Taxonomy" id="1499686"/>
    <lineage>
        <taxon>Bacteria</taxon>
        <taxon>Pseudomonadati</taxon>
        <taxon>Pseudomonadota</taxon>
        <taxon>Gammaproteobacteria</taxon>
        <taxon>Pseudomonadales</taxon>
        <taxon>Pseudomonadaceae</taxon>
        <taxon>Pseudomonas</taxon>
    </lineage>
</organism>
<dbReference type="GO" id="GO:0006260">
    <property type="term" value="P:DNA replication"/>
    <property type="evidence" value="ECO:0007669"/>
    <property type="project" value="InterPro"/>
</dbReference>